<dbReference type="Proteomes" id="UP000051515">
    <property type="component" value="Unassembled WGS sequence"/>
</dbReference>
<dbReference type="PANTHER" id="PTHR33498:SF1">
    <property type="entry name" value="TRANSPOSASE FOR INSERTION SEQUENCE ELEMENT IS1557"/>
    <property type="match status" value="1"/>
</dbReference>
<evidence type="ECO:0000259" key="1">
    <source>
        <dbReference type="Pfam" id="PF01610"/>
    </source>
</evidence>
<accession>A0A0R1KZE8</accession>
<evidence type="ECO:0000259" key="2">
    <source>
        <dbReference type="Pfam" id="PF14690"/>
    </source>
</evidence>
<name>A0A0R1KZE8_9LACO</name>
<feature type="domain" description="Transposase IS204/IS1001/IS1096/IS1165 DDE" evidence="1">
    <location>
        <begin position="168"/>
        <end position="416"/>
    </location>
</feature>
<sequence>MEKTIMSQDNSILCALDIKDNNISNVSVKDATIKNRGVIKHIKIVNADLTYKLYRCPQCGLNSLVKNGKRKTNARLASFNGIEYHLMLNKQRYICKNCGGTCGAHSDLLIKNHTMTKQVQNRIFVMAKESFTLTSIAKIIGVSVNTVSRVLYDNTKLPNRCDCLPKNLCFDEFRSVNGIFTFIAIDAQTHHLIELIHDRLSKTVIEHFINNYSLSERQAVKTVSIDLNANYQSVIHRIFPNAQIIVDRFHIVQLCSRALDQVRISCLKKINDKHSRLYKALKSNWRLYHLPEADVDDKKVKYIFGINEYTTTRNVIDIATDNLPVFKNTYDIYQGIQKAIHEHDISLLKETIYGYKKNNTAMDTSISTLRKNLNYVKNSCTMPYSNGPLEGTIGKIKKLKHISYGFRNLDHFLKRIRLICA</sequence>
<dbReference type="OrthoDB" id="6197054at2"/>
<dbReference type="InterPro" id="IPR029261">
    <property type="entry name" value="Transposase_Znf"/>
</dbReference>
<dbReference type="EMBL" id="AZDY01000019">
    <property type="protein sequence ID" value="KRK84343.1"/>
    <property type="molecule type" value="Genomic_DNA"/>
</dbReference>
<dbReference type="AlphaFoldDB" id="A0A0R1KZE8"/>
<dbReference type="PATRIC" id="fig|1423788.3.peg.828"/>
<dbReference type="InterPro" id="IPR002560">
    <property type="entry name" value="Transposase_DDE"/>
</dbReference>
<dbReference type="InterPro" id="IPR047951">
    <property type="entry name" value="Transpos_ISL3"/>
</dbReference>
<protein>
    <submittedName>
        <fullName evidence="3">Transposase</fullName>
    </submittedName>
</protein>
<keyword evidence="4" id="KW-1185">Reference proteome</keyword>
<dbReference type="Pfam" id="PF14690">
    <property type="entry name" value="Zn_ribbon_ISL3"/>
    <property type="match status" value="1"/>
</dbReference>
<gene>
    <name evidence="3" type="ORF">FC78_GL000808</name>
</gene>
<reference evidence="3 4" key="1">
    <citation type="journal article" date="2015" name="Genome Announc.">
        <title>Expanding the biotechnology potential of lactobacilli through comparative genomics of 213 strains and associated genera.</title>
        <authorList>
            <person name="Sun Z."/>
            <person name="Harris H.M."/>
            <person name="McCann A."/>
            <person name="Guo C."/>
            <person name="Argimon S."/>
            <person name="Zhang W."/>
            <person name="Yang X."/>
            <person name="Jeffery I.B."/>
            <person name="Cooney J.C."/>
            <person name="Kagawa T.F."/>
            <person name="Liu W."/>
            <person name="Song Y."/>
            <person name="Salvetti E."/>
            <person name="Wrobel A."/>
            <person name="Rasinkangas P."/>
            <person name="Parkhill J."/>
            <person name="Rea M.C."/>
            <person name="O'Sullivan O."/>
            <person name="Ritari J."/>
            <person name="Douillard F.P."/>
            <person name="Paul Ross R."/>
            <person name="Yang R."/>
            <person name="Briner A.E."/>
            <person name="Felis G.E."/>
            <person name="de Vos W.M."/>
            <person name="Barrangou R."/>
            <person name="Klaenhammer T.R."/>
            <person name="Caufield P.W."/>
            <person name="Cui Y."/>
            <person name="Zhang H."/>
            <person name="O'Toole P.W."/>
        </authorList>
    </citation>
    <scope>NUCLEOTIDE SEQUENCE [LARGE SCALE GENOMIC DNA]</scope>
    <source>
        <strain evidence="3 4">DSM 19674</strain>
    </source>
</reference>
<dbReference type="NCBIfam" id="NF033550">
    <property type="entry name" value="transpos_ISL3"/>
    <property type="match status" value="1"/>
</dbReference>
<organism evidence="3 4">
    <name type="scientific">Companilactobacillus bobalius DSM 19674</name>
    <dbReference type="NCBI Taxonomy" id="1423788"/>
    <lineage>
        <taxon>Bacteria</taxon>
        <taxon>Bacillati</taxon>
        <taxon>Bacillota</taxon>
        <taxon>Bacilli</taxon>
        <taxon>Lactobacillales</taxon>
        <taxon>Lactobacillaceae</taxon>
        <taxon>Companilactobacillus</taxon>
        <taxon>Companilactobacillus bobalius</taxon>
    </lineage>
</organism>
<dbReference type="PANTHER" id="PTHR33498">
    <property type="entry name" value="TRANSPOSASE FOR INSERTION SEQUENCE ELEMENT IS1557"/>
    <property type="match status" value="1"/>
</dbReference>
<feature type="domain" description="Transposase IS204/IS1001/IS1096/IS1165 zinc-finger" evidence="2">
    <location>
        <begin position="55"/>
        <end position="98"/>
    </location>
</feature>
<dbReference type="Pfam" id="PF01610">
    <property type="entry name" value="DDE_Tnp_ISL3"/>
    <property type="match status" value="1"/>
</dbReference>
<comment type="caution">
    <text evidence="3">The sequence shown here is derived from an EMBL/GenBank/DDBJ whole genome shotgun (WGS) entry which is preliminary data.</text>
</comment>
<proteinExistence type="predicted"/>
<evidence type="ECO:0000313" key="3">
    <source>
        <dbReference type="EMBL" id="KRK84343.1"/>
    </source>
</evidence>
<evidence type="ECO:0000313" key="4">
    <source>
        <dbReference type="Proteomes" id="UP000051515"/>
    </source>
</evidence>